<organism evidence="1 2">
    <name type="scientific">Marinobacter nanhaiticus D15-8W</name>
    <dbReference type="NCBI Taxonomy" id="626887"/>
    <lineage>
        <taxon>Bacteria</taxon>
        <taxon>Pseudomonadati</taxon>
        <taxon>Pseudomonadota</taxon>
        <taxon>Gammaproteobacteria</taxon>
        <taxon>Pseudomonadales</taxon>
        <taxon>Marinobacteraceae</taxon>
        <taxon>Marinobacter</taxon>
    </lineage>
</organism>
<gene>
    <name evidence="1" type="ORF">J057_16930</name>
</gene>
<dbReference type="HOGENOM" id="CLU_053308_1_0_6"/>
<dbReference type="STRING" id="626887.J057_16930"/>
<dbReference type="OrthoDB" id="7839994at2"/>
<evidence type="ECO:0000313" key="2">
    <source>
        <dbReference type="Proteomes" id="UP000013165"/>
    </source>
</evidence>
<proteinExistence type="predicted"/>
<evidence type="ECO:0000313" key="1">
    <source>
        <dbReference type="EMBL" id="ENO13102.1"/>
    </source>
</evidence>
<keyword evidence="2" id="KW-1185">Reference proteome</keyword>
<dbReference type="eggNOG" id="ENOG502ZBTI">
    <property type="taxonomic scope" value="Bacteria"/>
</dbReference>
<dbReference type="PATRIC" id="fig|626887.3.peg.3382"/>
<protein>
    <submittedName>
        <fullName evidence="1">Uncharacterized protein</fullName>
    </submittedName>
</protein>
<comment type="caution">
    <text evidence="1">The sequence shown here is derived from an EMBL/GenBank/DDBJ whole genome shotgun (WGS) entry which is preliminary data.</text>
</comment>
<sequence length="383" mass="43198">MNSFETNRAVEDIVPNQLAKYLIATGWIDDGAISNKAKIWHRPEEAYFDLEVIQPLNSELRDYYLRVSEAIQVISEFEERTFGRITEEIINYDSDIIKVRVVSPDVEGGAIPIDDGVLLFERAKDLLVSSTLSAFKKKKFFSGSWPAAARDFLDTLRFGQTERGSYVVNVIAPLIKFSHESFLEADRSITRSVSNNLSTSLQATISAINKYEKTKDLMAFEEVVSSGVSANLCDALIGISGSRKNRDVEISIELAPSEKDSHEIITLHRFSTVHIPVLETASEYYKGNYVIRNYEVYGLVVRMDHEPSEDYGTVRVSSMVNGSEKNISMELGLDDYWEAVRAHKPNIPVTCQGDLHVTPRSAYLVNPRGFKVLDKPDLFDDEY</sequence>
<dbReference type="RefSeq" id="WP_004581327.1">
    <property type="nucleotide sequence ID" value="NZ_AP028878.1"/>
</dbReference>
<accession>N6WPW7</accession>
<dbReference type="EMBL" id="APLQ01000014">
    <property type="protein sequence ID" value="ENO13102.1"/>
    <property type="molecule type" value="Genomic_DNA"/>
</dbReference>
<dbReference type="AlphaFoldDB" id="N6WPW7"/>
<name>N6WPW7_9GAMM</name>
<dbReference type="Proteomes" id="UP000013165">
    <property type="component" value="Unassembled WGS sequence"/>
</dbReference>
<reference evidence="1 2" key="1">
    <citation type="journal article" date="2013" name="Genome Announc.">
        <title>Genome Sequence of the Polycyclic Aromatic Hydrocarbon-Degrading Bacterium Strain Marinobacter nanhaiticus D15-8WT.</title>
        <authorList>
            <person name="Cui Z."/>
            <person name="Gao W."/>
            <person name="Li Q."/>
            <person name="Xu G."/>
            <person name="Zheng L."/>
        </authorList>
    </citation>
    <scope>NUCLEOTIDE SEQUENCE [LARGE SCALE GENOMIC DNA]</scope>
    <source>
        <strain evidence="1 2">D15-8W</strain>
    </source>
</reference>